<accession>A0A917WBL8</accession>
<keyword evidence="1" id="KW-0472">Membrane</keyword>
<keyword evidence="4" id="KW-1185">Reference proteome</keyword>
<feature type="domain" description="Putative Flp pilus-assembly TadG-like N-terminal" evidence="2">
    <location>
        <begin position="9"/>
        <end position="56"/>
    </location>
</feature>
<comment type="caution">
    <text evidence="3">The sequence shown here is derived from an EMBL/GenBank/DDBJ whole genome shotgun (WGS) entry which is preliminary data.</text>
</comment>
<gene>
    <name evidence="3" type="ORF">GCM10011594_05700</name>
</gene>
<dbReference type="Proteomes" id="UP000655208">
    <property type="component" value="Unassembled WGS sequence"/>
</dbReference>
<keyword evidence="1" id="KW-0812">Transmembrane</keyword>
<evidence type="ECO:0000313" key="4">
    <source>
        <dbReference type="Proteomes" id="UP000655208"/>
    </source>
</evidence>
<keyword evidence="1" id="KW-1133">Transmembrane helix</keyword>
<dbReference type="AlphaFoldDB" id="A0A917WBL8"/>
<name>A0A917WBL8_9ACTN</name>
<sequence>MRRLTDDRGAVGVLVAVLLVPMLLLTALVVDVGTAYVERRQLQNAADAAALAVAADCGRGACGNTATTATTLAAANVGRSGTTAIATVTGHQVTVRTSGPVDYTFAPLIGIRGRTVGASSTAGWGAPTGGRSVLPLAFSWCSFQAQTGGGLPTRTTPTTILFPKTDATACTGPSGNPVPGGFAWLTADSGGCWATTSISTARVYSDPGRSAPSSCSAASFAAVLNRTVLLPVFDTFGLSGSNAWYHVYAYAAFRVTGYNFGGQNKSSPAPCSGNDSCIAGYFTVYVEPSQGWTYGAAAPDLGARLVTLVA</sequence>
<evidence type="ECO:0000259" key="2">
    <source>
        <dbReference type="Pfam" id="PF13400"/>
    </source>
</evidence>
<dbReference type="RefSeq" id="WP_188939929.1">
    <property type="nucleotide sequence ID" value="NZ_BMNA01000001.1"/>
</dbReference>
<evidence type="ECO:0000313" key="3">
    <source>
        <dbReference type="EMBL" id="GGL88896.1"/>
    </source>
</evidence>
<evidence type="ECO:0000256" key="1">
    <source>
        <dbReference type="SAM" id="Phobius"/>
    </source>
</evidence>
<protein>
    <recommendedName>
        <fullName evidence="2">Putative Flp pilus-assembly TadG-like N-terminal domain-containing protein</fullName>
    </recommendedName>
</protein>
<dbReference type="Pfam" id="PF13400">
    <property type="entry name" value="Tad"/>
    <property type="match status" value="1"/>
</dbReference>
<reference evidence="3" key="1">
    <citation type="journal article" date="2014" name="Int. J. Syst. Evol. Microbiol.">
        <title>Complete genome sequence of Corynebacterium casei LMG S-19264T (=DSM 44701T), isolated from a smear-ripened cheese.</title>
        <authorList>
            <consortium name="US DOE Joint Genome Institute (JGI-PGF)"/>
            <person name="Walter F."/>
            <person name="Albersmeier A."/>
            <person name="Kalinowski J."/>
            <person name="Ruckert C."/>
        </authorList>
    </citation>
    <scope>NUCLEOTIDE SEQUENCE</scope>
    <source>
        <strain evidence="3">CGMCC 4.7308</strain>
    </source>
</reference>
<dbReference type="InterPro" id="IPR028087">
    <property type="entry name" value="Tad_N"/>
</dbReference>
<organism evidence="3 4">
    <name type="scientific">Nakamurella endophytica</name>
    <dbReference type="NCBI Taxonomy" id="1748367"/>
    <lineage>
        <taxon>Bacteria</taxon>
        <taxon>Bacillati</taxon>
        <taxon>Actinomycetota</taxon>
        <taxon>Actinomycetes</taxon>
        <taxon>Nakamurellales</taxon>
        <taxon>Nakamurellaceae</taxon>
        <taxon>Nakamurella</taxon>
    </lineage>
</organism>
<feature type="transmembrane region" description="Helical" evidence="1">
    <location>
        <begin position="12"/>
        <end position="37"/>
    </location>
</feature>
<reference evidence="3" key="2">
    <citation type="submission" date="2020-09" db="EMBL/GenBank/DDBJ databases">
        <authorList>
            <person name="Sun Q."/>
            <person name="Zhou Y."/>
        </authorList>
    </citation>
    <scope>NUCLEOTIDE SEQUENCE</scope>
    <source>
        <strain evidence="3">CGMCC 4.7308</strain>
    </source>
</reference>
<proteinExistence type="predicted"/>
<dbReference type="EMBL" id="BMNA01000001">
    <property type="protein sequence ID" value="GGL88896.1"/>
    <property type="molecule type" value="Genomic_DNA"/>
</dbReference>